<evidence type="ECO:0000256" key="6">
    <source>
        <dbReference type="SAM" id="MobiDB-lite"/>
    </source>
</evidence>
<gene>
    <name evidence="9" type="ORF">BRAA09T37051Z</name>
    <name evidence="8" type="ORF">BRAPAZ1V2_A09P15060.2</name>
</gene>
<evidence type="ECO:0000256" key="5">
    <source>
        <dbReference type="ARBA" id="ARBA00024045"/>
    </source>
</evidence>
<evidence type="ECO:0000259" key="7">
    <source>
        <dbReference type="PROSITE" id="PS50846"/>
    </source>
</evidence>
<dbReference type="InterPro" id="IPR036163">
    <property type="entry name" value="HMA_dom_sf"/>
</dbReference>
<dbReference type="GO" id="GO:0046872">
    <property type="term" value="F:metal ion binding"/>
    <property type="evidence" value="ECO:0007669"/>
    <property type="project" value="UniProtKB-KW"/>
</dbReference>
<evidence type="ECO:0000256" key="4">
    <source>
        <dbReference type="ARBA" id="ARBA00023289"/>
    </source>
</evidence>
<organism evidence="9">
    <name type="scientific">Brassica campestris</name>
    <name type="common">Field mustard</name>
    <dbReference type="NCBI Taxonomy" id="3711"/>
    <lineage>
        <taxon>Eukaryota</taxon>
        <taxon>Viridiplantae</taxon>
        <taxon>Streptophyta</taxon>
        <taxon>Embryophyta</taxon>
        <taxon>Tracheophyta</taxon>
        <taxon>Spermatophyta</taxon>
        <taxon>Magnoliopsida</taxon>
        <taxon>eudicotyledons</taxon>
        <taxon>Gunneridae</taxon>
        <taxon>Pentapetalae</taxon>
        <taxon>rosids</taxon>
        <taxon>malvids</taxon>
        <taxon>Brassicales</taxon>
        <taxon>Brassicaceae</taxon>
        <taxon>Brassiceae</taxon>
        <taxon>Brassica</taxon>
    </lineage>
</organism>
<sequence>VFYFFSYFLQKMVVMMGVHDERSKRRIIGAVANFHGVTTITMDSKDGKLTIIGDFDSRKILTKLEKGWINAEMATFGPYDPKKEAESAAAAAEKKRMEERERERLEGSRGNHNFYGPTPTPTHHQICVCTHDPYQGCVIS</sequence>
<dbReference type="Pfam" id="PF00403">
    <property type="entry name" value="HMA"/>
    <property type="match status" value="1"/>
</dbReference>
<dbReference type="Gene3D" id="3.30.70.100">
    <property type="match status" value="1"/>
</dbReference>
<reference evidence="9" key="1">
    <citation type="submission" date="2018-11" db="EMBL/GenBank/DDBJ databases">
        <authorList>
            <consortium name="Genoscope - CEA"/>
            <person name="William W."/>
        </authorList>
    </citation>
    <scope>NUCLEOTIDE SEQUENCE</scope>
</reference>
<keyword evidence="1" id="KW-0488">Methylation</keyword>
<evidence type="ECO:0000313" key="9">
    <source>
        <dbReference type="EMBL" id="VDC59440.1"/>
    </source>
</evidence>
<evidence type="ECO:0000256" key="2">
    <source>
        <dbReference type="ARBA" id="ARBA00022723"/>
    </source>
</evidence>
<dbReference type="InterPro" id="IPR006121">
    <property type="entry name" value="HMA_dom"/>
</dbReference>
<protein>
    <recommendedName>
        <fullName evidence="7">HMA domain-containing protein</fullName>
    </recommendedName>
</protein>
<feature type="domain" description="HMA" evidence="7">
    <location>
        <begin position="9"/>
        <end position="72"/>
    </location>
</feature>
<evidence type="ECO:0000256" key="1">
    <source>
        <dbReference type="ARBA" id="ARBA00022481"/>
    </source>
</evidence>
<dbReference type="Gramene" id="A09p15060.2_BraZ1">
    <property type="protein sequence ID" value="A09p15060.2_BraZ1.CDS"/>
    <property type="gene ID" value="A09g15060.2_BraZ1"/>
</dbReference>
<evidence type="ECO:0000256" key="3">
    <source>
        <dbReference type="ARBA" id="ARBA00023288"/>
    </source>
</evidence>
<dbReference type="EMBL" id="LR031568">
    <property type="protein sequence ID" value="VDC59440.1"/>
    <property type="molecule type" value="Genomic_DNA"/>
</dbReference>
<dbReference type="Proteomes" id="UP000694005">
    <property type="component" value="Chromosome A09"/>
</dbReference>
<evidence type="ECO:0000313" key="8">
    <source>
        <dbReference type="EMBL" id="CAG7861039.1"/>
    </source>
</evidence>
<name>A0A3P5YCS2_BRACM</name>
<keyword evidence="3" id="KW-0449">Lipoprotein</keyword>
<dbReference type="PANTHER" id="PTHR45811">
    <property type="entry name" value="COPPER TRANSPORT PROTEIN FAMILY-RELATED"/>
    <property type="match status" value="1"/>
</dbReference>
<dbReference type="EMBL" id="LS974625">
    <property type="protein sequence ID" value="CAG7861039.1"/>
    <property type="molecule type" value="Genomic_DNA"/>
</dbReference>
<feature type="region of interest" description="Disordered" evidence="6">
    <location>
        <begin position="79"/>
        <end position="117"/>
    </location>
</feature>
<keyword evidence="2" id="KW-0479">Metal-binding</keyword>
<dbReference type="InterPro" id="IPR051863">
    <property type="entry name" value="HIPP"/>
</dbReference>
<dbReference type="AlphaFoldDB" id="A0A3P5YCS2"/>
<proteinExistence type="inferred from homology"/>
<dbReference type="PANTHER" id="PTHR45811:SF85">
    <property type="entry name" value="COPPER TRANSPORT PROTEIN FAMILY"/>
    <property type="match status" value="1"/>
</dbReference>
<keyword evidence="4" id="KW-0636">Prenylation</keyword>
<feature type="non-terminal residue" evidence="9">
    <location>
        <position position="1"/>
    </location>
</feature>
<comment type="similarity">
    <text evidence="5">Belongs to the HIPP family.</text>
</comment>
<dbReference type="PROSITE" id="PS50846">
    <property type="entry name" value="HMA_2"/>
    <property type="match status" value="1"/>
</dbReference>
<dbReference type="SUPFAM" id="SSF55008">
    <property type="entry name" value="HMA, heavy metal-associated domain"/>
    <property type="match status" value="1"/>
</dbReference>
<feature type="compositionally biased region" description="Basic and acidic residues" evidence="6">
    <location>
        <begin position="80"/>
        <end position="109"/>
    </location>
</feature>
<accession>A0A3P5YCS2</accession>